<dbReference type="EMBL" id="CP043451">
    <property type="protein sequence ID" value="QEM02992.1"/>
    <property type="molecule type" value="Genomic_DNA"/>
</dbReference>
<reference evidence="2 4" key="2">
    <citation type="submission" date="2021-03" db="EMBL/GenBank/DDBJ databases">
        <title>Mucilaginibacter strains isolated from gold and copper mining confer multi heavy-metal resistance.</title>
        <authorList>
            <person name="Li Y."/>
        </authorList>
    </citation>
    <scope>NUCLEOTIDE SEQUENCE [LARGE SCALE GENOMIC DNA]</scope>
    <source>
        <strain evidence="2 4">P2-4</strain>
    </source>
</reference>
<proteinExistence type="predicted"/>
<evidence type="ECO:0000313" key="1">
    <source>
        <dbReference type="EMBL" id="QEM02992.1"/>
    </source>
</evidence>
<evidence type="ECO:0000313" key="2">
    <source>
        <dbReference type="EMBL" id="QTE48260.1"/>
    </source>
</evidence>
<dbReference type="RefSeq" id="WP_146750283.1">
    <property type="nucleotide sequence ID" value="NZ_CP043451.1"/>
</dbReference>
<dbReference type="EMBL" id="CP071880">
    <property type="protein sequence ID" value="QTE48260.1"/>
    <property type="molecule type" value="Genomic_DNA"/>
</dbReference>
<dbReference type="AlphaFoldDB" id="A0AAE6MHB2"/>
<name>A0AAE6MHB2_9SPHI</name>
<protein>
    <submittedName>
        <fullName evidence="1">Uncharacterized protein</fullName>
    </submittedName>
</protein>
<reference evidence="1 3" key="1">
    <citation type="submission" date="2019-08" db="EMBL/GenBank/DDBJ databases">
        <title>Comparative genome analysis confer to the adaptation heavy metal polluted environment.</title>
        <authorList>
            <person name="Li Y."/>
        </authorList>
    </citation>
    <scope>NUCLEOTIDE SEQUENCE [LARGE SCALE GENOMIC DNA]</scope>
    <source>
        <strain evidence="1 3">P2</strain>
    </source>
</reference>
<evidence type="ECO:0000313" key="4">
    <source>
        <dbReference type="Proteomes" id="UP000663940"/>
    </source>
</evidence>
<accession>A0AAE6MHB2</accession>
<organism evidence="1 3">
    <name type="scientific">Mucilaginibacter rubeus</name>
    <dbReference type="NCBI Taxonomy" id="2027860"/>
    <lineage>
        <taxon>Bacteria</taxon>
        <taxon>Pseudomonadati</taxon>
        <taxon>Bacteroidota</taxon>
        <taxon>Sphingobacteriia</taxon>
        <taxon>Sphingobacteriales</taxon>
        <taxon>Sphingobacteriaceae</taxon>
        <taxon>Mucilaginibacter</taxon>
    </lineage>
</organism>
<sequence length="157" mass="18424">MLSFFEQQNDLVYLPENTDDHVLSLNKDEFKTWLKDIENKRKFSKRIYKVVMFTGTDCKFIPHNYANAITIPKDLTQEQKELLRKKHEGKKSIPKNELNFVEFGSYRDCSPYEVGETFIRSLTTDKTEKKSIPKPLKIQDSCIKLQIDWLGDVSKAN</sequence>
<gene>
    <name evidence="1" type="ORF">DIU31_005475</name>
    <name evidence="2" type="ORF">J3L21_22250</name>
</gene>
<dbReference type="Proteomes" id="UP000250557">
    <property type="component" value="Chromosome"/>
</dbReference>
<keyword evidence="4" id="KW-1185">Reference proteome</keyword>
<dbReference type="Proteomes" id="UP000663940">
    <property type="component" value="Chromosome"/>
</dbReference>
<evidence type="ECO:0000313" key="3">
    <source>
        <dbReference type="Proteomes" id="UP000250557"/>
    </source>
</evidence>